<name>A0ABR4M7X5_9EURO</name>
<keyword evidence="3" id="KW-1185">Reference proteome</keyword>
<reference evidence="2 3" key="1">
    <citation type="submission" date="2024-07" db="EMBL/GenBank/DDBJ databases">
        <title>Section-level genome sequencing and comparative genomics of Aspergillus sections Usti and Cavernicolus.</title>
        <authorList>
            <consortium name="Lawrence Berkeley National Laboratory"/>
            <person name="Nybo J.L."/>
            <person name="Vesth T.C."/>
            <person name="Theobald S."/>
            <person name="Frisvad J.C."/>
            <person name="Larsen T.O."/>
            <person name="Kjaerboelling I."/>
            <person name="Rothschild-Mancinelli K."/>
            <person name="Lyhne E.K."/>
            <person name="Kogle M.E."/>
            <person name="Barry K."/>
            <person name="Clum A."/>
            <person name="Na H."/>
            <person name="Ledsgaard L."/>
            <person name="Lin J."/>
            <person name="Lipzen A."/>
            <person name="Kuo A."/>
            <person name="Riley R."/>
            <person name="Mondo S."/>
            <person name="Labutti K."/>
            <person name="Haridas S."/>
            <person name="Pangalinan J."/>
            <person name="Salamov A.A."/>
            <person name="Simmons B.A."/>
            <person name="Magnuson J.K."/>
            <person name="Chen J."/>
            <person name="Drula E."/>
            <person name="Henrissat B."/>
            <person name="Wiebenga A."/>
            <person name="Lubbers R.J."/>
            <person name="Gomes A.C."/>
            <person name="Macurrencykelacurrency M.R."/>
            <person name="Stajich J."/>
            <person name="Grigoriev I.V."/>
            <person name="Mortensen U.H."/>
            <person name="De Vries R.P."/>
            <person name="Baker S.E."/>
            <person name="Andersen M.R."/>
        </authorList>
    </citation>
    <scope>NUCLEOTIDE SEQUENCE [LARGE SCALE GENOMIC DNA]</scope>
    <source>
        <strain evidence="2 3">CBS 449.75</strain>
    </source>
</reference>
<dbReference type="GeneID" id="98142823"/>
<evidence type="ECO:0000313" key="3">
    <source>
        <dbReference type="Proteomes" id="UP001610432"/>
    </source>
</evidence>
<feature type="compositionally biased region" description="Polar residues" evidence="1">
    <location>
        <begin position="164"/>
        <end position="181"/>
    </location>
</feature>
<proteinExistence type="predicted"/>
<feature type="region of interest" description="Disordered" evidence="1">
    <location>
        <begin position="197"/>
        <end position="272"/>
    </location>
</feature>
<evidence type="ECO:0000313" key="2">
    <source>
        <dbReference type="EMBL" id="KAL2872697.1"/>
    </source>
</evidence>
<gene>
    <name evidence="2" type="ORF">BJX67DRAFT_340141</name>
</gene>
<feature type="compositionally biased region" description="Polar residues" evidence="1">
    <location>
        <begin position="1"/>
        <end position="17"/>
    </location>
</feature>
<dbReference type="RefSeq" id="XP_070891675.1">
    <property type="nucleotide sequence ID" value="XM_071027751.1"/>
</dbReference>
<feature type="compositionally biased region" description="Acidic residues" evidence="1">
    <location>
        <begin position="22"/>
        <end position="31"/>
    </location>
</feature>
<feature type="region of interest" description="Disordered" evidence="1">
    <location>
        <begin position="1"/>
        <end position="96"/>
    </location>
</feature>
<accession>A0ABR4M7X5</accession>
<dbReference type="EMBL" id="JBFXLQ010000001">
    <property type="protein sequence ID" value="KAL2872697.1"/>
    <property type="molecule type" value="Genomic_DNA"/>
</dbReference>
<dbReference type="Proteomes" id="UP001610432">
    <property type="component" value="Unassembled WGS sequence"/>
</dbReference>
<feature type="region of interest" description="Disordered" evidence="1">
    <location>
        <begin position="161"/>
        <end position="181"/>
    </location>
</feature>
<protein>
    <submittedName>
        <fullName evidence="2">Uncharacterized protein</fullName>
    </submittedName>
</protein>
<sequence length="272" mass="29955">MFNPSPWRQNQPQNQNVIMIDSDSDENDDEGGAGQMPVEFAGAAGQHPQPGMAELNRRYNIPPHEPNPHNQHRHSHGPSSLTYQPPLSHEQEKKLRSRLREERHAALCVLMDRELLTIQALAAQETLPQTRRRFLSKLLAPEDPDVAAAIRADQFTVTVPRPLSASTHPGSSVDHSSSYAQVTTVSRRLVDVCETGDGGWYQDEGDGSGGGSGSNLSSPASSAKIRGRGTPERTRAKGRVPSGRHTGYQARERRRRWSGAERQDHGVSMMPP</sequence>
<comment type="caution">
    <text evidence="2">The sequence shown here is derived from an EMBL/GenBank/DDBJ whole genome shotgun (WGS) entry which is preliminary data.</text>
</comment>
<organism evidence="2 3">
    <name type="scientific">Aspergillus lucknowensis</name>
    <dbReference type="NCBI Taxonomy" id="176173"/>
    <lineage>
        <taxon>Eukaryota</taxon>
        <taxon>Fungi</taxon>
        <taxon>Dikarya</taxon>
        <taxon>Ascomycota</taxon>
        <taxon>Pezizomycotina</taxon>
        <taxon>Eurotiomycetes</taxon>
        <taxon>Eurotiomycetidae</taxon>
        <taxon>Eurotiales</taxon>
        <taxon>Aspergillaceae</taxon>
        <taxon>Aspergillus</taxon>
        <taxon>Aspergillus subgen. Nidulantes</taxon>
    </lineage>
</organism>
<evidence type="ECO:0000256" key="1">
    <source>
        <dbReference type="SAM" id="MobiDB-lite"/>
    </source>
</evidence>